<dbReference type="InterPro" id="IPR036679">
    <property type="entry name" value="FlgN-like_sf"/>
</dbReference>
<protein>
    <submittedName>
        <fullName evidence="4">Flagella synthesis protein FlgN</fullName>
    </submittedName>
</protein>
<dbReference type="Proteomes" id="UP000242222">
    <property type="component" value="Unassembled WGS sequence"/>
</dbReference>
<dbReference type="SUPFAM" id="SSF140566">
    <property type="entry name" value="FlgN-like"/>
    <property type="match status" value="1"/>
</dbReference>
<accession>A0A1I4URX1</accession>
<comment type="function">
    <text evidence="1">Required for the efficient initiation of filament assembly.</text>
</comment>
<comment type="similarity">
    <text evidence="2">Belongs to the FlgN family.</text>
</comment>
<name>A0A1I4URX1_9GAMM</name>
<dbReference type="STRING" id="1367852.SAMN05216516_101298"/>
<proteinExistence type="inferred from homology"/>
<evidence type="ECO:0000313" key="5">
    <source>
        <dbReference type="Proteomes" id="UP000242222"/>
    </source>
</evidence>
<keyword evidence="4" id="KW-0282">Flagellum</keyword>
<sequence>MNMLLSSLDKMQEVLASLTDIINAEQQQLSAGQVNSSLLQRITEDKSALLDTLNFIEQMRRDASERLGLHAPYSEQSQLAQRWSVIQEHTRHLRDKNQHNGLLLNYQMTHTGQALDILRPLQSQHFYGPNGQASSSAFISRKV</sequence>
<evidence type="ECO:0000256" key="2">
    <source>
        <dbReference type="ARBA" id="ARBA00007703"/>
    </source>
</evidence>
<reference evidence="5" key="1">
    <citation type="submission" date="2016-10" db="EMBL/GenBank/DDBJ databases">
        <authorList>
            <person name="Varghese N."/>
            <person name="Submissions S."/>
        </authorList>
    </citation>
    <scope>NUCLEOTIDE SEQUENCE [LARGE SCALE GENOMIC DNA]</scope>
    <source>
        <strain evidence="5">N6PO6</strain>
    </source>
</reference>
<dbReference type="Pfam" id="PF05130">
    <property type="entry name" value="FlgN"/>
    <property type="match status" value="1"/>
</dbReference>
<dbReference type="AlphaFoldDB" id="A0A1I4URX1"/>
<evidence type="ECO:0000313" key="4">
    <source>
        <dbReference type="EMBL" id="SFM91668.1"/>
    </source>
</evidence>
<dbReference type="Gene3D" id="1.20.58.300">
    <property type="entry name" value="FlgN-like"/>
    <property type="match status" value="1"/>
</dbReference>
<dbReference type="GO" id="GO:0044780">
    <property type="term" value="P:bacterial-type flagellum assembly"/>
    <property type="evidence" value="ECO:0007669"/>
    <property type="project" value="InterPro"/>
</dbReference>
<dbReference type="InterPro" id="IPR007809">
    <property type="entry name" value="FlgN-like"/>
</dbReference>
<keyword evidence="4" id="KW-0966">Cell projection</keyword>
<dbReference type="OrthoDB" id="6462803at2"/>
<keyword evidence="4" id="KW-0969">Cilium</keyword>
<gene>
    <name evidence="4" type="ORF">SAMN05216516_101298</name>
</gene>
<dbReference type="RefSeq" id="WP_092874160.1">
    <property type="nucleotide sequence ID" value="NZ_FOVC01000001.1"/>
</dbReference>
<dbReference type="EMBL" id="FOVC01000001">
    <property type="protein sequence ID" value="SFM91668.1"/>
    <property type="molecule type" value="Genomic_DNA"/>
</dbReference>
<evidence type="ECO:0000256" key="1">
    <source>
        <dbReference type="ARBA" id="ARBA00002397"/>
    </source>
</evidence>
<organism evidence="4 5">
    <name type="scientific">Izhakiella capsodis</name>
    <dbReference type="NCBI Taxonomy" id="1367852"/>
    <lineage>
        <taxon>Bacteria</taxon>
        <taxon>Pseudomonadati</taxon>
        <taxon>Pseudomonadota</taxon>
        <taxon>Gammaproteobacteria</taxon>
        <taxon>Enterobacterales</taxon>
        <taxon>Erwiniaceae</taxon>
        <taxon>Izhakiella</taxon>
    </lineage>
</organism>
<keyword evidence="5" id="KW-1185">Reference proteome</keyword>
<evidence type="ECO:0000256" key="3">
    <source>
        <dbReference type="ARBA" id="ARBA00022795"/>
    </source>
</evidence>
<keyword evidence="3" id="KW-1005">Bacterial flagellum biogenesis</keyword>